<dbReference type="GO" id="GO:0003700">
    <property type="term" value="F:DNA-binding transcription factor activity"/>
    <property type="evidence" value="ECO:0007669"/>
    <property type="project" value="InterPro"/>
</dbReference>
<dbReference type="Pfam" id="PF12833">
    <property type="entry name" value="HTH_18"/>
    <property type="match status" value="1"/>
</dbReference>
<dbReference type="AlphaFoldDB" id="A0A927R5X4"/>
<evidence type="ECO:0000313" key="5">
    <source>
        <dbReference type="EMBL" id="MBE1556548.1"/>
    </source>
</evidence>
<keyword evidence="6" id="KW-1185">Reference proteome</keyword>
<dbReference type="PANTHER" id="PTHR47504:SF5">
    <property type="entry name" value="RIGHT ORIGIN-BINDING PROTEIN"/>
    <property type="match status" value="1"/>
</dbReference>
<accession>A0A927R5X4</accession>
<dbReference type="Pfam" id="PF14526">
    <property type="entry name" value="Cass2"/>
    <property type="match status" value="1"/>
</dbReference>
<dbReference type="RefSeq" id="WP_420826583.1">
    <property type="nucleotide sequence ID" value="NZ_JADBEL010000029.1"/>
</dbReference>
<dbReference type="InterPro" id="IPR050959">
    <property type="entry name" value="MarA-like"/>
</dbReference>
<reference evidence="5" key="1">
    <citation type="submission" date="2020-10" db="EMBL/GenBank/DDBJ databases">
        <title>Genomic Encyclopedia of Type Strains, Phase IV (KMG-IV): sequencing the most valuable type-strain genomes for metagenomic binning, comparative biology and taxonomic classification.</title>
        <authorList>
            <person name="Goeker M."/>
        </authorList>
    </citation>
    <scope>NUCLEOTIDE SEQUENCE</scope>
    <source>
        <strain evidence="5">DSM 13886</strain>
    </source>
</reference>
<dbReference type="InterPro" id="IPR018060">
    <property type="entry name" value="HTH_AraC"/>
</dbReference>
<dbReference type="InterPro" id="IPR011256">
    <property type="entry name" value="Reg_factor_effector_dom_sf"/>
</dbReference>
<dbReference type="InterPro" id="IPR010499">
    <property type="entry name" value="AraC_E-bd"/>
</dbReference>
<dbReference type="PANTHER" id="PTHR47504">
    <property type="entry name" value="RIGHT ORIGIN-BINDING PROTEIN"/>
    <property type="match status" value="1"/>
</dbReference>
<evidence type="ECO:0000313" key="6">
    <source>
        <dbReference type="Proteomes" id="UP000658225"/>
    </source>
</evidence>
<dbReference type="PROSITE" id="PS00041">
    <property type="entry name" value="HTH_ARAC_FAMILY_1"/>
    <property type="match status" value="1"/>
</dbReference>
<feature type="domain" description="HTH araC/xylS-type" evidence="4">
    <location>
        <begin position="1"/>
        <end position="81"/>
    </location>
</feature>
<protein>
    <submittedName>
        <fullName evidence="5">AraC family transcriptional regulator</fullName>
    </submittedName>
</protein>
<evidence type="ECO:0000259" key="4">
    <source>
        <dbReference type="PROSITE" id="PS01124"/>
    </source>
</evidence>
<dbReference type="InterPro" id="IPR009057">
    <property type="entry name" value="Homeodomain-like_sf"/>
</dbReference>
<dbReference type="SUPFAM" id="SSF46689">
    <property type="entry name" value="Homeodomain-like"/>
    <property type="match status" value="2"/>
</dbReference>
<dbReference type="InterPro" id="IPR020449">
    <property type="entry name" value="Tscrpt_reg_AraC-type_HTH"/>
</dbReference>
<dbReference type="EMBL" id="JADBEL010000029">
    <property type="protein sequence ID" value="MBE1556548.1"/>
    <property type="molecule type" value="Genomic_DNA"/>
</dbReference>
<dbReference type="Gene3D" id="3.20.80.10">
    <property type="entry name" value="Regulatory factor, effector binding domain"/>
    <property type="match status" value="1"/>
</dbReference>
<dbReference type="SUPFAM" id="SSF55136">
    <property type="entry name" value="Probable bacterial effector-binding domain"/>
    <property type="match status" value="1"/>
</dbReference>
<dbReference type="Gene3D" id="1.10.10.60">
    <property type="entry name" value="Homeodomain-like"/>
    <property type="match status" value="2"/>
</dbReference>
<dbReference type="SMART" id="SM00342">
    <property type="entry name" value="HTH_ARAC"/>
    <property type="match status" value="1"/>
</dbReference>
<dbReference type="PROSITE" id="PS01124">
    <property type="entry name" value="HTH_ARAC_FAMILY_2"/>
    <property type="match status" value="1"/>
</dbReference>
<dbReference type="InterPro" id="IPR029441">
    <property type="entry name" value="Cass2"/>
</dbReference>
<keyword evidence="1" id="KW-0805">Transcription regulation</keyword>
<keyword evidence="3" id="KW-0804">Transcription</keyword>
<name>A0A927R5X4_9BACL</name>
<proteinExistence type="predicted"/>
<dbReference type="GO" id="GO:0043565">
    <property type="term" value="F:sequence-specific DNA binding"/>
    <property type="evidence" value="ECO:0007669"/>
    <property type="project" value="InterPro"/>
</dbReference>
<evidence type="ECO:0000256" key="1">
    <source>
        <dbReference type="ARBA" id="ARBA00023015"/>
    </source>
</evidence>
<dbReference type="PRINTS" id="PR00032">
    <property type="entry name" value="HTHARAC"/>
</dbReference>
<gene>
    <name evidence="5" type="ORF">H4683_003673</name>
</gene>
<comment type="caution">
    <text evidence="5">The sequence shown here is derived from an EMBL/GenBank/DDBJ whole genome shotgun (WGS) entry which is preliminary data.</text>
</comment>
<organism evidence="5 6">
    <name type="scientific">Sporosarcina limicola</name>
    <dbReference type="NCBI Taxonomy" id="34101"/>
    <lineage>
        <taxon>Bacteria</taxon>
        <taxon>Bacillati</taxon>
        <taxon>Bacillota</taxon>
        <taxon>Bacilli</taxon>
        <taxon>Bacillales</taxon>
        <taxon>Caryophanaceae</taxon>
        <taxon>Sporosarcina</taxon>
    </lineage>
</organism>
<dbReference type="SMART" id="SM00871">
    <property type="entry name" value="AraC_E_bind"/>
    <property type="match status" value="1"/>
</dbReference>
<evidence type="ECO:0000256" key="2">
    <source>
        <dbReference type="ARBA" id="ARBA00023125"/>
    </source>
</evidence>
<sequence>MELAKMVGYSPYHFYRIFDKQIGYTVMDYVLKRKLQYALYELVRGEKIIQIALDYGFETHSGFTKAFKKCFGSPPSLYRLHCPTSLPQKPDLLNLQKKKVGGIVMQPKIIQKQPFTIAGKTFESAIEKILYTRDAPAFWDQRISADESIERTLYGLLAPKEHGEYCINLSNAQINDYFTYLFAVNYDQNTPIPDGLIKFRVPAATYAVFKTPSVKTEQFVSAIKGTWQYILENWLPHSLYEVDEKGYDFEYYDEHCHDWEYEKIVMEIYLPIKNKSRG</sequence>
<dbReference type="InterPro" id="IPR018062">
    <property type="entry name" value="HTH_AraC-typ_CS"/>
</dbReference>
<evidence type="ECO:0000256" key="3">
    <source>
        <dbReference type="ARBA" id="ARBA00023163"/>
    </source>
</evidence>
<dbReference type="Proteomes" id="UP000658225">
    <property type="component" value="Unassembled WGS sequence"/>
</dbReference>
<keyword evidence="2" id="KW-0238">DNA-binding</keyword>